<dbReference type="OrthoDB" id="1799180at2"/>
<keyword evidence="1" id="KW-1133">Transmembrane helix</keyword>
<keyword evidence="1" id="KW-0472">Membrane</keyword>
<dbReference type="InterPro" id="IPR052928">
    <property type="entry name" value="Desiccation-related_membrane"/>
</dbReference>
<name>A0A1M5YLN1_9FIRM</name>
<evidence type="ECO:0000313" key="3">
    <source>
        <dbReference type="Proteomes" id="UP000183954"/>
    </source>
</evidence>
<evidence type="ECO:0000313" key="2">
    <source>
        <dbReference type="EMBL" id="SHI12861.1"/>
    </source>
</evidence>
<gene>
    <name evidence="2" type="ORF">SAMN02746098_02534</name>
</gene>
<accession>A0A1M5YLN1</accession>
<evidence type="ECO:0000256" key="1">
    <source>
        <dbReference type="SAM" id="Phobius"/>
    </source>
</evidence>
<dbReference type="PANTHER" id="PTHR35792">
    <property type="entry name" value="GENERAL STRESS PROTEIN"/>
    <property type="match status" value="1"/>
</dbReference>
<protein>
    <submittedName>
        <fullName evidence="2">Gas vesicle protein</fullName>
    </submittedName>
</protein>
<dbReference type="EMBL" id="FQXJ01000008">
    <property type="protein sequence ID" value="SHI12861.1"/>
    <property type="molecule type" value="Genomic_DNA"/>
</dbReference>
<dbReference type="AlphaFoldDB" id="A0A1M5YLN1"/>
<sequence>MKKILRTDKSPSLSTIAVAALVGGLVGSVVGLMFAPKSGKALRQGIQEKTDTVLERVGDITLHHAGTLKHQGTDLATKGKKLADDLQSFIQESLKTKKADIIVSQSDELHHPKVEVVSAEPESQLQEN</sequence>
<dbReference type="PANTHER" id="PTHR35792:SF1">
    <property type="entry name" value="SLL0268 PROTEIN"/>
    <property type="match status" value="1"/>
</dbReference>
<dbReference type="RefSeq" id="WP_073030095.1">
    <property type="nucleotide sequence ID" value="NZ_FQXJ01000008.1"/>
</dbReference>
<keyword evidence="3" id="KW-1185">Reference proteome</keyword>
<feature type="transmembrane region" description="Helical" evidence="1">
    <location>
        <begin position="12"/>
        <end position="35"/>
    </location>
</feature>
<dbReference type="Proteomes" id="UP000183954">
    <property type="component" value="Unassembled WGS sequence"/>
</dbReference>
<reference evidence="3" key="1">
    <citation type="submission" date="2016-11" db="EMBL/GenBank/DDBJ databases">
        <authorList>
            <person name="Varghese N."/>
            <person name="Submissions S."/>
        </authorList>
    </citation>
    <scope>NUCLEOTIDE SEQUENCE [LARGE SCALE GENOMIC DNA]</scope>
    <source>
        <strain evidence="3">DSM 15449</strain>
    </source>
</reference>
<dbReference type="STRING" id="1121420.SAMN02746098_02534"/>
<organism evidence="2 3">
    <name type="scientific">Desulfosporosinus lacus DSM 15449</name>
    <dbReference type="NCBI Taxonomy" id="1121420"/>
    <lineage>
        <taxon>Bacteria</taxon>
        <taxon>Bacillati</taxon>
        <taxon>Bacillota</taxon>
        <taxon>Clostridia</taxon>
        <taxon>Eubacteriales</taxon>
        <taxon>Desulfitobacteriaceae</taxon>
        <taxon>Desulfosporosinus</taxon>
    </lineage>
</organism>
<keyword evidence="1" id="KW-0812">Transmembrane</keyword>
<dbReference type="Pfam" id="PF12732">
    <property type="entry name" value="YtxH"/>
    <property type="match status" value="1"/>
</dbReference>
<proteinExistence type="predicted"/>
<dbReference type="InterPro" id="IPR024623">
    <property type="entry name" value="YtxH"/>
</dbReference>